<dbReference type="AlphaFoldDB" id="A0A426ZAR2"/>
<reference evidence="2 3" key="1">
    <citation type="journal article" date="2014" name="Agronomy (Basel)">
        <title>A Draft Genome Sequence for Ensete ventricosum, the Drought-Tolerant Tree Against Hunger.</title>
        <authorList>
            <person name="Harrison J."/>
            <person name="Moore K.A."/>
            <person name="Paszkiewicz K."/>
            <person name="Jones T."/>
            <person name="Grant M."/>
            <person name="Ambacheew D."/>
            <person name="Muzemil S."/>
            <person name="Studholme D.J."/>
        </authorList>
    </citation>
    <scope>NUCLEOTIDE SEQUENCE [LARGE SCALE GENOMIC DNA]</scope>
</reference>
<evidence type="ECO:0000256" key="1">
    <source>
        <dbReference type="SAM" id="MobiDB-lite"/>
    </source>
</evidence>
<sequence>MEDKLRALFVEFRLGRSSSPTKFKQRESLERPSEKEGHPSNMILPCMRVDFPQREKGDRTAWISCVEHYFRYYRTLEDPWWTLLSSTLKEMQFNSTISLNTPVGL</sequence>
<protein>
    <submittedName>
        <fullName evidence="2">Uncharacterized protein</fullName>
    </submittedName>
</protein>
<name>A0A426ZAR2_ENSVE</name>
<proteinExistence type="predicted"/>
<evidence type="ECO:0000313" key="2">
    <source>
        <dbReference type="EMBL" id="RRT61013.1"/>
    </source>
</evidence>
<gene>
    <name evidence="2" type="ORF">B296_00001334</name>
</gene>
<evidence type="ECO:0000313" key="3">
    <source>
        <dbReference type="Proteomes" id="UP000287651"/>
    </source>
</evidence>
<feature type="region of interest" description="Disordered" evidence="1">
    <location>
        <begin position="19"/>
        <end position="41"/>
    </location>
</feature>
<dbReference type="EMBL" id="AMZH03007568">
    <property type="protein sequence ID" value="RRT61013.1"/>
    <property type="molecule type" value="Genomic_DNA"/>
</dbReference>
<feature type="compositionally biased region" description="Basic and acidic residues" evidence="1">
    <location>
        <begin position="24"/>
        <end position="38"/>
    </location>
</feature>
<accession>A0A426ZAR2</accession>
<comment type="caution">
    <text evidence="2">The sequence shown here is derived from an EMBL/GenBank/DDBJ whole genome shotgun (WGS) entry which is preliminary data.</text>
</comment>
<dbReference type="Proteomes" id="UP000287651">
    <property type="component" value="Unassembled WGS sequence"/>
</dbReference>
<organism evidence="2 3">
    <name type="scientific">Ensete ventricosum</name>
    <name type="common">Abyssinian banana</name>
    <name type="synonym">Musa ensete</name>
    <dbReference type="NCBI Taxonomy" id="4639"/>
    <lineage>
        <taxon>Eukaryota</taxon>
        <taxon>Viridiplantae</taxon>
        <taxon>Streptophyta</taxon>
        <taxon>Embryophyta</taxon>
        <taxon>Tracheophyta</taxon>
        <taxon>Spermatophyta</taxon>
        <taxon>Magnoliopsida</taxon>
        <taxon>Liliopsida</taxon>
        <taxon>Zingiberales</taxon>
        <taxon>Musaceae</taxon>
        <taxon>Ensete</taxon>
    </lineage>
</organism>